<gene>
    <name evidence="3" type="ORF">GCM10017643_33310</name>
</gene>
<reference evidence="3" key="1">
    <citation type="journal article" date="2014" name="Int. J. Syst. Evol. Microbiol.">
        <title>Complete genome sequence of Corynebacterium casei LMG S-19264T (=DSM 44701T), isolated from a smear-ripened cheese.</title>
        <authorList>
            <consortium name="US DOE Joint Genome Institute (JGI-PGF)"/>
            <person name="Walter F."/>
            <person name="Albersmeier A."/>
            <person name="Kalinowski J."/>
            <person name="Ruckert C."/>
        </authorList>
    </citation>
    <scope>NUCLEOTIDE SEQUENCE</scope>
    <source>
        <strain evidence="3">VKM B-2484</strain>
    </source>
</reference>
<dbReference type="InterPro" id="IPR042095">
    <property type="entry name" value="SUMF_sf"/>
</dbReference>
<feature type="compositionally biased region" description="Low complexity" evidence="1">
    <location>
        <begin position="115"/>
        <end position="132"/>
    </location>
</feature>
<sequence length="195" mass="20453">MNVCHADALACARWCGKGLPSEAEWEFAARGGLDGMDFAWGEELAPAGLHRANTWQSAFPHENRAEDGYAGTSPVAAYPANGYGLFDMIGNVWEWTEDWYAPPATPPQSLPPGPAACRATRAAPGGGEPRPAGARRGRPRARCSRAPRICARPAIAGATAPPPATPRRSIRPRCISASAASAVSPPHNPALGEPP</sequence>
<protein>
    <recommendedName>
        <fullName evidence="2">Sulfatase-modifying factor enzyme-like domain-containing protein</fullName>
    </recommendedName>
</protein>
<feature type="compositionally biased region" description="Basic residues" evidence="1">
    <location>
        <begin position="133"/>
        <end position="145"/>
    </location>
</feature>
<name>A0A9W6JBZ3_9HYPH</name>
<feature type="compositionally biased region" description="Pro residues" evidence="1">
    <location>
        <begin position="186"/>
        <end position="195"/>
    </location>
</feature>
<dbReference type="PANTHER" id="PTHR23150:SF19">
    <property type="entry name" value="FORMYLGLYCINE-GENERATING ENZYME"/>
    <property type="match status" value="1"/>
</dbReference>
<organism evidence="3 4">
    <name type="scientific">Ancylobacter dichloromethanicus</name>
    <dbReference type="NCBI Taxonomy" id="518825"/>
    <lineage>
        <taxon>Bacteria</taxon>
        <taxon>Pseudomonadati</taxon>
        <taxon>Pseudomonadota</taxon>
        <taxon>Alphaproteobacteria</taxon>
        <taxon>Hyphomicrobiales</taxon>
        <taxon>Xanthobacteraceae</taxon>
        <taxon>Ancylobacter</taxon>
    </lineage>
</organism>
<dbReference type="PANTHER" id="PTHR23150">
    <property type="entry name" value="SULFATASE MODIFYING FACTOR 1, 2"/>
    <property type="match status" value="1"/>
</dbReference>
<dbReference type="InterPro" id="IPR005532">
    <property type="entry name" value="SUMF_dom"/>
</dbReference>
<accession>A0A9W6JBZ3</accession>
<feature type="compositionally biased region" description="Low complexity" evidence="1">
    <location>
        <begin position="172"/>
        <end position="184"/>
    </location>
</feature>
<dbReference type="InterPro" id="IPR051043">
    <property type="entry name" value="Sulfatase_Mod_Factor_Kinase"/>
</dbReference>
<feature type="compositionally biased region" description="Pro residues" evidence="1">
    <location>
        <begin position="103"/>
        <end position="114"/>
    </location>
</feature>
<feature type="compositionally biased region" description="Low complexity" evidence="1">
    <location>
        <begin position="146"/>
        <end position="159"/>
    </location>
</feature>
<keyword evidence="4" id="KW-1185">Reference proteome</keyword>
<evidence type="ECO:0000259" key="2">
    <source>
        <dbReference type="Pfam" id="PF03781"/>
    </source>
</evidence>
<evidence type="ECO:0000256" key="1">
    <source>
        <dbReference type="SAM" id="MobiDB-lite"/>
    </source>
</evidence>
<dbReference type="Gene3D" id="3.90.1580.10">
    <property type="entry name" value="paralog of FGE (formylglycine-generating enzyme)"/>
    <property type="match status" value="1"/>
</dbReference>
<dbReference type="AlphaFoldDB" id="A0A9W6JBZ3"/>
<dbReference type="EMBL" id="BSFJ01000023">
    <property type="protein sequence ID" value="GLK73214.1"/>
    <property type="molecule type" value="Genomic_DNA"/>
</dbReference>
<dbReference type="Pfam" id="PF03781">
    <property type="entry name" value="FGE-sulfatase"/>
    <property type="match status" value="1"/>
</dbReference>
<dbReference type="Proteomes" id="UP001143370">
    <property type="component" value="Unassembled WGS sequence"/>
</dbReference>
<evidence type="ECO:0000313" key="4">
    <source>
        <dbReference type="Proteomes" id="UP001143370"/>
    </source>
</evidence>
<evidence type="ECO:0000313" key="3">
    <source>
        <dbReference type="EMBL" id="GLK73214.1"/>
    </source>
</evidence>
<dbReference type="GO" id="GO:0120147">
    <property type="term" value="F:formylglycine-generating oxidase activity"/>
    <property type="evidence" value="ECO:0007669"/>
    <property type="project" value="TreeGrafter"/>
</dbReference>
<dbReference type="InterPro" id="IPR016187">
    <property type="entry name" value="CTDL_fold"/>
</dbReference>
<proteinExistence type="predicted"/>
<feature type="region of interest" description="Disordered" evidence="1">
    <location>
        <begin position="103"/>
        <end position="195"/>
    </location>
</feature>
<reference evidence="3" key="2">
    <citation type="submission" date="2023-01" db="EMBL/GenBank/DDBJ databases">
        <authorList>
            <person name="Sun Q."/>
            <person name="Evtushenko L."/>
        </authorList>
    </citation>
    <scope>NUCLEOTIDE SEQUENCE</scope>
    <source>
        <strain evidence="3">VKM B-2484</strain>
    </source>
</reference>
<feature type="domain" description="Sulfatase-modifying factor enzyme-like" evidence="2">
    <location>
        <begin position="1"/>
        <end position="107"/>
    </location>
</feature>
<comment type="caution">
    <text evidence="3">The sequence shown here is derived from an EMBL/GenBank/DDBJ whole genome shotgun (WGS) entry which is preliminary data.</text>
</comment>
<dbReference type="SUPFAM" id="SSF56436">
    <property type="entry name" value="C-type lectin-like"/>
    <property type="match status" value="1"/>
</dbReference>